<dbReference type="Pfam" id="PF07842">
    <property type="entry name" value="GCFC"/>
    <property type="match status" value="1"/>
</dbReference>
<sequence length="844" mass="96344">MSLSHLYREAEGGGADGDGDEDEMESFEITDWDLQNEFNPNRQRHRHTKEAAIYGVWAERGSDDERPSFGGKRSRDYSAPVNFISAGLKKSAAEEEEEEEEDSEEEEKPVKQEELPKEFGPRKLKTGGNFKPSQKGFSGGTKSFVDFGSWERHTKGIGQKLLQKMGYVPGKGLGKNAQGIINPIEAKQRKGKGAVGAYGSERSAQSLQDFPVVDSEEEAEEEFQKEFSQWRKDPSGGKKKPRYAYKTVEELKAKGRLSRKLAAPPKELSQVKVIDMTGREQKVYYSYSQIGHKHSVPEDGPPAGPRRPPPPAAPGRAPGFALPELEHNLQLLIELTEQEIIQNDRQLQHERDTVLALGHELEEAGEALAREEALMANLGRVLELVEECERRMRPGCPRPLTLPDCAEVFETLRDRFREEYHMADRVDLAVAIVYPLVRDYFKGWDPLKDCAYGTEMMAKWKRLLENDQLLSHGGQDLAADAFHRLMWETWTPLVRSVVAQWQPRNCEAMVDFLDSWVHIIPVWIFENILDQLIFPKLQKEVENWNPLTDTVPIHSWVHPWLPLMRARLEPLYAPIRAKLASALQKWHPSDTSAKLILQPWREVFTPGSWEAFVIKNIVPKLGMCLNELLINPHQQHMDAFYWVMDWEGMISPSSLVGLLEKHFFPKWLQVLCSWLSNGPNYEEITKWYLGWKSMFSDQVLAHPAIKDKFNEALDIMNRAVSSNVGAYMQPGARENIAYLTHTERRKDFQYEAMQERREAENMAQRGIGAAAAGGSVPMNFKDLIQTKAEEHNIVFMPVIGKRHEGKQLYTFGRIVIYIDRGVVFVQGEKTWVPTSLQSLIDMAK</sequence>
<evidence type="ECO:0000256" key="5">
    <source>
        <dbReference type="ARBA" id="ARBA00022664"/>
    </source>
</evidence>
<gene>
    <name evidence="14" type="primary">TFIP11</name>
</gene>
<dbReference type="GO" id="GO:0031012">
    <property type="term" value="C:extracellular matrix"/>
    <property type="evidence" value="ECO:0007669"/>
    <property type="project" value="Ensembl"/>
</dbReference>
<dbReference type="InterPro" id="IPR024933">
    <property type="entry name" value="TFP11"/>
</dbReference>
<dbReference type="GO" id="GO:0031333">
    <property type="term" value="P:negative regulation of protein-containing complex assembly"/>
    <property type="evidence" value="ECO:0007669"/>
    <property type="project" value="Ensembl"/>
</dbReference>
<comment type="similarity">
    <text evidence="2 11">Belongs to the TFP11/STIP family.</text>
</comment>
<feature type="region of interest" description="Disordered" evidence="12">
    <location>
        <begin position="291"/>
        <end position="317"/>
    </location>
</feature>
<dbReference type="InterPro" id="IPR045211">
    <property type="entry name" value="TFP11/STIP/Ntr1"/>
</dbReference>
<feature type="compositionally biased region" description="Basic and acidic residues" evidence="12">
    <location>
        <begin position="108"/>
        <end position="121"/>
    </location>
</feature>
<dbReference type="GO" id="GO:0005730">
    <property type="term" value="C:nucleolus"/>
    <property type="evidence" value="ECO:0007669"/>
    <property type="project" value="Ensembl"/>
</dbReference>
<feature type="region of interest" description="Disordered" evidence="12">
    <location>
        <begin position="205"/>
        <end position="241"/>
    </location>
</feature>
<dbReference type="Ensembl" id="ENSOANT00000072976.1">
    <property type="protein sequence ID" value="ENSOANP00000049616.1"/>
    <property type="gene ID" value="ENSOANG00000039946.1"/>
</dbReference>
<dbReference type="OMA" id="CEQDIIQ"/>
<dbReference type="GO" id="GO:0071013">
    <property type="term" value="C:catalytic step 2 spliceosome"/>
    <property type="evidence" value="ECO:0007669"/>
    <property type="project" value="Ensembl"/>
</dbReference>
<evidence type="ECO:0000256" key="2">
    <source>
        <dbReference type="ARBA" id="ARBA00010900"/>
    </source>
</evidence>
<feature type="region of interest" description="Disordered" evidence="12">
    <location>
        <begin position="1"/>
        <end position="141"/>
    </location>
</feature>
<accession>A0A6I8P6C6</accession>
<dbReference type="GO" id="GO:0016607">
    <property type="term" value="C:nuclear speck"/>
    <property type="evidence" value="ECO:0007669"/>
    <property type="project" value="Ensembl"/>
</dbReference>
<dbReference type="Bgee" id="ENSOANG00000039946">
    <property type="expression patterns" value="Expressed in fibroblast and 7 other cell types or tissues"/>
</dbReference>
<comment type="function">
    <text evidence="9 11">Involved in pre-mRNA splicing, specifically in spliceosome disassembly during late-stage splicing events. Intron turnover seems to proceed through reactions in two lariat-intron associated complexes termed Intron Large (IL) and Intron Small (IS). In cooperation with DHX15 seems to mediate the transition of the U2, U5 and U6 snRNP-containing IL complex to the snRNP-free IS complex leading to efficient debranching and turnover of excised introns. May play a role in the differentiation of ameloblasts and odontoblasts or in the forming of the enamel extracellular matrix.</text>
</comment>
<protein>
    <recommendedName>
        <fullName evidence="3 11">Tuftelin-interacting protein 11</fullName>
    </recommendedName>
</protein>
<evidence type="ECO:0000256" key="12">
    <source>
        <dbReference type="SAM" id="MobiDB-lite"/>
    </source>
</evidence>
<feature type="compositionally biased region" description="Basic and acidic residues" evidence="12">
    <location>
        <begin position="1"/>
        <end position="11"/>
    </location>
</feature>
<dbReference type="FunCoup" id="A0A6I8P6C6">
    <property type="interactions" value="2842"/>
</dbReference>
<evidence type="ECO:0000313" key="15">
    <source>
        <dbReference type="Proteomes" id="UP000002279"/>
    </source>
</evidence>
<reference evidence="14" key="1">
    <citation type="submission" date="2025-08" db="UniProtKB">
        <authorList>
            <consortium name="Ensembl"/>
        </authorList>
    </citation>
    <scope>IDENTIFICATION</scope>
    <source>
        <strain evidence="14">Glennie</strain>
    </source>
</reference>
<keyword evidence="8 11" id="KW-0539">Nucleus</keyword>
<evidence type="ECO:0000256" key="9">
    <source>
        <dbReference type="ARBA" id="ARBA00024931"/>
    </source>
</evidence>
<dbReference type="Pfam" id="PF01585">
    <property type="entry name" value="G-patch"/>
    <property type="match status" value="1"/>
</dbReference>
<evidence type="ECO:0000256" key="8">
    <source>
        <dbReference type="ARBA" id="ARBA00023242"/>
    </source>
</evidence>
<feature type="compositionally biased region" description="Acidic residues" evidence="12">
    <location>
        <begin position="94"/>
        <end position="107"/>
    </location>
</feature>
<dbReference type="InterPro" id="IPR000467">
    <property type="entry name" value="G_patch_dom"/>
</dbReference>
<feature type="domain" description="G-patch" evidence="13">
    <location>
        <begin position="154"/>
        <end position="200"/>
    </location>
</feature>
<evidence type="ECO:0000256" key="11">
    <source>
        <dbReference type="PIRNR" id="PIRNR017706"/>
    </source>
</evidence>
<evidence type="ECO:0000256" key="1">
    <source>
        <dbReference type="ARBA" id="ARBA00004123"/>
    </source>
</evidence>
<dbReference type="PIRSF" id="PIRSF017706">
    <property type="entry name" value="TFIP11"/>
    <property type="match status" value="1"/>
</dbReference>
<dbReference type="GO" id="GO:0003676">
    <property type="term" value="F:nucleic acid binding"/>
    <property type="evidence" value="ECO:0007669"/>
    <property type="project" value="InterPro"/>
</dbReference>
<keyword evidence="6 11" id="KW-0747">Spliceosome</keyword>
<dbReference type="InParanoid" id="A0A6I8P6C6"/>
<keyword evidence="7 11" id="KW-0508">mRNA splicing</keyword>
<dbReference type="Pfam" id="PF12457">
    <property type="entry name" value="TIP_N"/>
    <property type="match status" value="1"/>
</dbReference>
<dbReference type="AlphaFoldDB" id="A0A6I8P6C6"/>
<dbReference type="SMART" id="SM00443">
    <property type="entry name" value="G_patch"/>
    <property type="match status" value="1"/>
</dbReference>
<feature type="compositionally biased region" description="Acidic residues" evidence="12">
    <location>
        <begin position="17"/>
        <end position="31"/>
    </location>
</feature>
<feature type="compositionally biased region" description="Basic and acidic residues" evidence="12">
    <location>
        <begin position="222"/>
        <end position="236"/>
    </location>
</feature>
<name>A0A6I8P6C6_ORNAN</name>
<evidence type="ECO:0000256" key="7">
    <source>
        <dbReference type="ARBA" id="ARBA00023187"/>
    </source>
</evidence>
<dbReference type="InterPro" id="IPR022783">
    <property type="entry name" value="GCFC_dom"/>
</dbReference>
<dbReference type="PROSITE" id="PS50174">
    <property type="entry name" value="G_PATCH"/>
    <property type="match status" value="1"/>
</dbReference>
<dbReference type="Proteomes" id="UP000002279">
    <property type="component" value="Unplaced"/>
</dbReference>
<proteinExistence type="inferred from homology"/>
<dbReference type="GeneTree" id="ENSGT00390000012739"/>
<organism evidence="14 15">
    <name type="scientific">Ornithorhynchus anatinus</name>
    <name type="common">Duckbill platypus</name>
    <dbReference type="NCBI Taxonomy" id="9258"/>
    <lineage>
        <taxon>Eukaryota</taxon>
        <taxon>Metazoa</taxon>
        <taxon>Chordata</taxon>
        <taxon>Craniata</taxon>
        <taxon>Vertebrata</taxon>
        <taxon>Euteleostomi</taxon>
        <taxon>Mammalia</taxon>
        <taxon>Monotremata</taxon>
        <taxon>Ornithorhynchidae</taxon>
        <taxon>Ornithorhynchus</taxon>
    </lineage>
</organism>
<keyword evidence="4" id="KW-0091">Biomineralization</keyword>
<feature type="compositionally biased region" description="Pro residues" evidence="12">
    <location>
        <begin position="299"/>
        <end position="313"/>
    </location>
</feature>
<dbReference type="InterPro" id="IPR022159">
    <property type="entry name" value="STIP/TFIP11_N"/>
</dbReference>
<dbReference type="PANTHER" id="PTHR23329:SF1">
    <property type="entry name" value="TUFTELIN-INTERACTING PROTEIN 11"/>
    <property type="match status" value="1"/>
</dbReference>
<evidence type="ECO:0000256" key="4">
    <source>
        <dbReference type="ARBA" id="ARBA00022591"/>
    </source>
</evidence>
<evidence type="ECO:0000256" key="3">
    <source>
        <dbReference type="ARBA" id="ARBA00015137"/>
    </source>
</evidence>
<dbReference type="GO" id="GO:0000390">
    <property type="term" value="P:spliceosomal complex disassembly"/>
    <property type="evidence" value="ECO:0000318"/>
    <property type="project" value="GO_Central"/>
</dbReference>
<comment type="subcellular location">
    <subcellularLocation>
        <location evidence="1 11">Nucleus</location>
    </subcellularLocation>
</comment>
<dbReference type="GO" id="GO:0031214">
    <property type="term" value="P:biomineral tissue development"/>
    <property type="evidence" value="ECO:0007669"/>
    <property type="project" value="UniProtKB-KW"/>
</dbReference>
<keyword evidence="5 11" id="KW-0507">mRNA processing</keyword>
<evidence type="ECO:0000256" key="10">
    <source>
        <dbReference type="ARBA" id="ARBA00026086"/>
    </source>
</evidence>
<reference evidence="14" key="2">
    <citation type="submission" date="2025-09" db="UniProtKB">
        <authorList>
            <consortium name="Ensembl"/>
        </authorList>
    </citation>
    <scope>IDENTIFICATION</scope>
    <source>
        <strain evidence="14">Glennie</strain>
    </source>
</reference>
<evidence type="ECO:0000256" key="6">
    <source>
        <dbReference type="ARBA" id="ARBA00022728"/>
    </source>
</evidence>
<keyword evidence="15" id="KW-1185">Reference proteome</keyword>
<dbReference type="GO" id="GO:0000781">
    <property type="term" value="C:chromosome, telomeric region"/>
    <property type="evidence" value="ECO:0007669"/>
    <property type="project" value="Ensembl"/>
</dbReference>
<comment type="subunit">
    <text evidence="10">Identified in the spliceosome C complex. Found in the Intron Large (IL) complex, a post-mRNA release spliceosomal complex containing the excised intron, U2, U5 and U6 snRNPs, and splicing factors. Interacts with TUFT1. Interacts with DHX15; indicative for a recruitment of DHX15 to the IL complex. Interacts with GCFC2.</text>
</comment>
<dbReference type="GO" id="GO:0071008">
    <property type="term" value="C:U2-type post-mRNA release spliceosomal complex"/>
    <property type="evidence" value="ECO:0000318"/>
    <property type="project" value="GO_Central"/>
</dbReference>
<evidence type="ECO:0000313" key="14">
    <source>
        <dbReference type="Ensembl" id="ENSOANP00000049616.1"/>
    </source>
</evidence>
<evidence type="ECO:0000259" key="13">
    <source>
        <dbReference type="PROSITE" id="PS50174"/>
    </source>
</evidence>
<dbReference type="PANTHER" id="PTHR23329">
    <property type="entry name" value="TUFTELIN-INTERACTING PROTEIN 11-RELATED"/>
    <property type="match status" value="1"/>
</dbReference>